<accession>A0A511YWT5</accession>
<feature type="transmembrane region" description="Helical" evidence="2">
    <location>
        <begin position="36"/>
        <end position="57"/>
    </location>
</feature>
<dbReference type="AlphaFoldDB" id="A0A511YWT5"/>
<evidence type="ECO:0000256" key="2">
    <source>
        <dbReference type="SAM" id="Phobius"/>
    </source>
</evidence>
<evidence type="ECO:0000256" key="1">
    <source>
        <dbReference type="SAM" id="MobiDB-lite"/>
    </source>
</evidence>
<evidence type="ECO:0000313" key="4">
    <source>
        <dbReference type="Proteomes" id="UP000321484"/>
    </source>
</evidence>
<evidence type="ECO:0000313" key="3">
    <source>
        <dbReference type="EMBL" id="GEN79667.1"/>
    </source>
</evidence>
<keyword evidence="2" id="KW-0812">Transmembrane</keyword>
<keyword evidence="2" id="KW-1133">Transmembrane helix</keyword>
<dbReference type="InterPro" id="IPR025443">
    <property type="entry name" value="DUF4307"/>
</dbReference>
<organism evidence="3 4">
    <name type="scientific">Actinotalea fermentans</name>
    <dbReference type="NCBI Taxonomy" id="43671"/>
    <lineage>
        <taxon>Bacteria</taxon>
        <taxon>Bacillati</taxon>
        <taxon>Actinomycetota</taxon>
        <taxon>Actinomycetes</taxon>
        <taxon>Micrococcales</taxon>
        <taxon>Cellulomonadaceae</taxon>
        <taxon>Actinotalea</taxon>
    </lineage>
</organism>
<dbReference type="RefSeq" id="WP_034246088.1">
    <property type="nucleotide sequence ID" value="NZ_BJYK01000002.1"/>
</dbReference>
<feature type="compositionally biased region" description="Pro residues" evidence="1">
    <location>
        <begin position="1"/>
        <end position="10"/>
    </location>
</feature>
<protein>
    <recommendedName>
        <fullName evidence="5">DUF4307 domain-containing protein</fullName>
    </recommendedName>
</protein>
<reference evidence="3 4" key="1">
    <citation type="submission" date="2019-07" db="EMBL/GenBank/DDBJ databases">
        <title>Whole genome shotgun sequence of Actinotalea fermentans NBRC 105374.</title>
        <authorList>
            <person name="Hosoyama A."/>
            <person name="Uohara A."/>
            <person name="Ohji S."/>
            <person name="Ichikawa N."/>
        </authorList>
    </citation>
    <scope>NUCLEOTIDE SEQUENCE [LARGE SCALE GENOMIC DNA]</scope>
    <source>
        <strain evidence="3 4">NBRC 105374</strain>
    </source>
</reference>
<gene>
    <name evidence="3" type="ORF">AFE02nite_14010</name>
</gene>
<sequence length="147" mass="15182">MTTQPTPGPAATPSGAPLAPPPGRYGRTTAGPSRRLVVVALAAAGLAGLALAVWLGLRVGVVPVDWHDVGFRVEGDDLIEVTFDVTRPDPSRPASCVVEALNEGHAQVGVVTVDVAPSEATRVRLTTPLRTSELAVSGTVRSCRLTD</sequence>
<proteinExistence type="predicted"/>
<feature type="region of interest" description="Disordered" evidence="1">
    <location>
        <begin position="1"/>
        <end position="27"/>
    </location>
</feature>
<keyword evidence="4" id="KW-1185">Reference proteome</keyword>
<keyword evidence="2" id="KW-0472">Membrane</keyword>
<name>A0A511YWT5_9CELL</name>
<dbReference type="EMBL" id="BJYK01000002">
    <property type="protein sequence ID" value="GEN79667.1"/>
    <property type="molecule type" value="Genomic_DNA"/>
</dbReference>
<comment type="caution">
    <text evidence="3">The sequence shown here is derived from an EMBL/GenBank/DDBJ whole genome shotgun (WGS) entry which is preliminary data.</text>
</comment>
<dbReference type="Pfam" id="PF14155">
    <property type="entry name" value="DUF4307"/>
    <property type="match status" value="1"/>
</dbReference>
<evidence type="ECO:0008006" key="5">
    <source>
        <dbReference type="Google" id="ProtNLM"/>
    </source>
</evidence>
<dbReference type="Proteomes" id="UP000321484">
    <property type="component" value="Unassembled WGS sequence"/>
</dbReference>